<evidence type="ECO:0000259" key="5">
    <source>
        <dbReference type="PROSITE" id="PS50104"/>
    </source>
</evidence>
<dbReference type="SUPFAM" id="SSF52058">
    <property type="entry name" value="L domain-like"/>
    <property type="match status" value="1"/>
</dbReference>
<dbReference type="KEGG" id="aprc:113866711"/>
<organism evidence="6 7">
    <name type="scientific">Abrus precatorius</name>
    <name type="common">Indian licorice</name>
    <name type="synonym">Glycine abrus</name>
    <dbReference type="NCBI Taxonomy" id="3816"/>
    <lineage>
        <taxon>Eukaryota</taxon>
        <taxon>Viridiplantae</taxon>
        <taxon>Streptophyta</taxon>
        <taxon>Embryophyta</taxon>
        <taxon>Tracheophyta</taxon>
        <taxon>Spermatophyta</taxon>
        <taxon>Magnoliopsida</taxon>
        <taxon>eudicotyledons</taxon>
        <taxon>Gunneridae</taxon>
        <taxon>Pentapetalae</taxon>
        <taxon>rosids</taxon>
        <taxon>fabids</taxon>
        <taxon>Fabales</taxon>
        <taxon>Fabaceae</taxon>
        <taxon>Papilionoideae</taxon>
        <taxon>50 kb inversion clade</taxon>
        <taxon>NPAAA clade</taxon>
        <taxon>indigoferoid/millettioid clade</taxon>
        <taxon>Abreae</taxon>
        <taxon>Abrus</taxon>
    </lineage>
</organism>
<dbReference type="Gene3D" id="3.40.50.10140">
    <property type="entry name" value="Toll/interleukin-1 receptor homology (TIR) domain"/>
    <property type="match status" value="1"/>
</dbReference>
<dbReference type="SUPFAM" id="SSF52540">
    <property type="entry name" value="P-loop containing nucleoside triphosphate hydrolases"/>
    <property type="match status" value="1"/>
</dbReference>
<dbReference type="InterPro" id="IPR058192">
    <property type="entry name" value="WHD_ROQ1-like"/>
</dbReference>
<evidence type="ECO:0000256" key="4">
    <source>
        <dbReference type="SAM" id="Phobius"/>
    </source>
</evidence>
<dbReference type="InterPro" id="IPR032675">
    <property type="entry name" value="LRR_dom_sf"/>
</dbReference>
<dbReference type="GeneID" id="113866711"/>
<dbReference type="Pfam" id="PF23282">
    <property type="entry name" value="WHD_ROQ1"/>
    <property type="match status" value="1"/>
</dbReference>
<proteinExistence type="predicted"/>
<dbReference type="InterPro" id="IPR035897">
    <property type="entry name" value="Toll_tir_struct_dom_sf"/>
</dbReference>
<dbReference type="SUPFAM" id="SSF46785">
    <property type="entry name" value="Winged helix' DNA-binding domain"/>
    <property type="match status" value="1"/>
</dbReference>
<dbReference type="InterPro" id="IPR027417">
    <property type="entry name" value="P-loop_NTPase"/>
</dbReference>
<dbReference type="GO" id="GO:0007165">
    <property type="term" value="P:signal transduction"/>
    <property type="evidence" value="ECO:0007669"/>
    <property type="project" value="InterPro"/>
</dbReference>
<keyword evidence="3" id="KW-0611">Plant defense</keyword>
<protein>
    <submittedName>
        <fullName evidence="7">TMV resistance protein N-like</fullName>
    </submittedName>
</protein>
<keyword evidence="1" id="KW-0433">Leucine-rich repeat</keyword>
<dbReference type="SUPFAM" id="SSF52200">
    <property type="entry name" value="Toll/Interleukin receptor TIR domain"/>
    <property type="match status" value="1"/>
</dbReference>
<dbReference type="InterPro" id="IPR000157">
    <property type="entry name" value="TIR_dom"/>
</dbReference>
<evidence type="ECO:0000256" key="1">
    <source>
        <dbReference type="ARBA" id="ARBA00022614"/>
    </source>
</evidence>
<dbReference type="InterPro" id="IPR002182">
    <property type="entry name" value="NB-ARC"/>
</dbReference>
<evidence type="ECO:0000256" key="3">
    <source>
        <dbReference type="ARBA" id="ARBA00022821"/>
    </source>
</evidence>
<evidence type="ECO:0000313" key="7">
    <source>
        <dbReference type="RefSeq" id="XP_027357321.1"/>
    </source>
</evidence>
<keyword evidence="6" id="KW-1185">Reference proteome</keyword>
<dbReference type="Gene3D" id="1.10.8.430">
    <property type="entry name" value="Helical domain of apoptotic protease-activating factors"/>
    <property type="match status" value="1"/>
</dbReference>
<dbReference type="GO" id="GO:0006952">
    <property type="term" value="P:defense response"/>
    <property type="evidence" value="ECO:0007669"/>
    <property type="project" value="UniProtKB-KW"/>
</dbReference>
<keyword evidence="4" id="KW-0472">Membrane</keyword>
<reference evidence="6" key="1">
    <citation type="journal article" date="2019" name="Toxins">
        <title>Detection of Abrin-Like and Prepropulchellin-Like Toxin Genes and Transcripts Using Whole Genome Sequencing and Full-Length Transcript Sequencing of Abrus precatorius.</title>
        <authorList>
            <person name="Hovde B.T."/>
            <person name="Daligault H.E."/>
            <person name="Hanschen E.R."/>
            <person name="Kunde Y.A."/>
            <person name="Johnson M.B."/>
            <person name="Starkenburg S.R."/>
            <person name="Johnson S.L."/>
        </authorList>
    </citation>
    <scope>NUCLEOTIDE SEQUENCE [LARGE SCALE GENOMIC DNA]</scope>
</reference>
<feature type="domain" description="TIR" evidence="5">
    <location>
        <begin position="16"/>
        <end position="152"/>
    </location>
</feature>
<dbReference type="Pfam" id="PF00931">
    <property type="entry name" value="NB-ARC"/>
    <property type="match status" value="1"/>
</dbReference>
<dbReference type="PROSITE" id="PS50104">
    <property type="entry name" value="TIR"/>
    <property type="match status" value="1"/>
</dbReference>
<dbReference type="Pfam" id="PF01582">
    <property type="entry name" value="TIR"/>
    <property type="match status" value="1"/>
</dbReference>
<sequence>MAGAETSSSSSFSNGFTYDVFVSFKGSDTSHSFTGILFEALCERGINTFMDNDDEEFQIGEEIRAIEKSKVAIVVFSKNYASSSRNLNQLVNIIECCKKKGRLVMPVFYDVDPSVVQDQRGAYGQALAEHGRKFKDNPEKVKKWRRVLKEASLFGWYLKPGVGYEYEYVKSIVEEVFRRITNRSLFVADYTIGLDSRVEEVCSLLYIGSAEVRMVGIYGIGGIGKTILAKAVYNDIADGFEASCFLGSVREIYDRHGSMFLQEMLLNEILGKKDIRLGSVDDGISIIKERLQHKRVLLILDDISKLEQLEALAGSSDWFGSGSRVIITTRNKHLLTYHRVEITYEVQELNNKDALELFSRCSFKDGKIDPSYVDISKQAIDYASGHPLALRVIGSNLLGRSKEEWEHALQRFKRIPLDDIQDVLKVSFDALEEEEKKVFLDIACCFNGYKLTEVEDILCAHRGDHIKLLIRVLIDKSLISISSNSKLILHSLIEDMGKNIVYQESPHEPGQRSRLWFSKDIIDVLQKNTGSTKIEIIHLGFPLLEEEEVQWNVKAFKKMKNLKTLIIRNGQFSRGPKHLPNSLKVLEWWRYPSEDLPSDFDPKKLAILKLPNTHIVSPELAELLKKFLNLRALNFGYGQCKTHISHRVPAEFLQTSLRIPKSSPSVPEILHTSQSFPEVLQTSPRIPESSPSVPDRGFLKFCRLKGFLKSHKGDREVSQSSELLPISERDLKVSPRVFPEVLKTLRRVFPEVLKTLKRALQADMKWKLVGLGSSVTGLTCHALSPSFNRLIKGWNSFKFVLYGLLSLVICATILFAGPCSQSRSHVQLKSCVGFAVLMIISVYSYYYDRAVNGNPEILSLVSNALFALMSLSFSKRIKFGFEMGIFCYFIGCFAIQLVSINFKLILVAMFYGCPLFIVHSQPEIQNGG</sequence>
<dbReference type="GO" id="GO:0043531">
    <property type="term" value="F:ADP binding"/>
    <property type="evidence" value="ECO:0007669"/>
    <property type="project" value="InterPro"/>
</dbReference>
<keyword evidence="4" id="KW-0812">Transmembrane</keyword>
<feature type="transmembrane region" description="Helical" evidence="4">
    <location>
        <begin position="885"/>
        <end position="911"/>
    </location>
</feature>
<keyword evidence="4" id="KW-1133">Transmembrane helix</keyword>
<accession>A0A8B8LLQ3</accession>
<dbReference type="InterPro" id="IPR042197">
    <property type="entry name" value="Apaf_helical"/>
</dbReference>
<dbReference type="PRINTS" id="PR00364">
    <property type="entry name" value="DISEASERSIST"/>
</dbReference>
<gene>
    <name evidence="7" type="primary">LOC113866711</name>
</gene>
<dbReference type="InterPro" id="IPR044974">
    <property type="entry name" value="Disease_R_plants"/>
</dbReference>
<dbReference type="SMART" id="SM00255">
    <property type="entry name" value="TIR"/>
    <property type="match status" value="1"/>
</dbReference>
<feature type="transmembrane region" description="Helical" evidence="4">
    <location>
        <begin position="828"/>
        <end position="845"/>
    </location>
</feature>
<dbReference type="Gene3D" id="3.40.50.300">
    <property type="entry name" value="P-loop containing nucleotide triphosphate hydrolases"/>
    <property type="match status" value="1"/>
</dbReference>
<dbReference type="Proteomes" id="UP000694853">
    <property type="component" value="Unplaced"/>
</dbReference>
<feature type="transmembrane region" description="Helical" evidence="4">
    <location>
        <begin position="799"/>
        <end position="816"/>
    </location>
</feature>
<dbReference type="AlphaFoldDB" id="A0A8B8LLQ3"/>
<evidence type="ECO:0000313" key="6">
    <source>
        <dbReference type="Proteomes" id="UP000694853"/>
    </source>
</evidence>
<keyword evidence="2" id="KW-0677">Repeat</keyword>
<dbReference type="PANTHER" id="PTHR11017:SF570">
    <property type="entry name" value="DISEASE RESISTANCE PROTEIN (TIR-NBS CLASS)-RELATED"/>
    <property type="match status" value="1"/>
</dbReference>
<reference evidence="7" key="2">
    <citation type="submission" date="2025-08" db="UniProtKB">
        <authorList>
            <consortium name="RefSeq"/>
        </authorList>
    </citation>
    <scope>IDENTIFICATION</scope>
    <source>
        <tissue evidence="7">Young leaves</tissue>
    </source>
</reference>
<dbReference type="PANTHER" id="PTHR11017">
    <property type="entry name" value="LEUCINE-RICH REPEAT-CONTAINING PROTEIN"/>
    <property type="match status" value="1"/>
</dbReference>
<dbReference type="OrthoDB" id="1357022at2759"/>
<feature type="transmembrane region" description="Helical" evidence="4">
    <location>
        <begin position="857"/>
        <end position="873"/>
    </location>
</feature>
<evidence type="ECO:0000256" key="2">
    <source>
        <dbReference type="ARBA" id="ARBA00022737"/>
    </source>
</evidence>
<dbReference type="Gene3D" id="3.80.10.10">
    <property type="entry name" value="Ribonuclease Inhibitor"/>
    <property type="match status" value="1"/>
</dbReference>
<dbReference type="InterPro" id="IPR036390">
    <property type="entry name" value="WH_DNA-bd_sf"/>
</dbReference>
<name>A0A8B8LLQ3_ABRPR</name>
<dbReference type="RefSeq" id="XP_027357321.1">
    <property type="nucleotide sequence ID" value="XM_027501520.1"/>
</dbReference>